<feature type="transmembrane region" description="Helical" evidence="1">
    <location>
        <begin position="6"/>
        <end position="27"/>
    </location>
</feature>
<sequence length="77" mass="8809">MNWWWFAAAVVTAIYFVIALVAFVLAYQRWCQPQKGQVEVNVIRLLEEGDTDSGIFEDAEDGSDDQRHGFLNPAFEL</sequence>
<reference evidence="2" key="1">
    <citation type="journal article" date="2007" name="Virology">
        <title>Full-length sequence analysis of SIVmus in wild populations of mustached monkeys (Cercopithecus cephus) from Cameroon provides evidence for two co-circulating SIVmus lineages.</title>
        <authorList>
            <person name="Aghokeng A.F."/>
            <person name="Bailes E."/>
            <person name="Loul S."/>
            <person name="Courgnaud V."/>
            <person name="Mpoudi-Ngolle E."/>
            <person name="Sharp P.M."/>
            <person name="Delaporte E."/>
            <person name="Peeters M."/>
        </authorList>
    </citation>
    <scope>NUCLEOTIDE SEQUENCE</scope>
    <source>
        <strain evidence="2">SIVmus01CM2500</strain>
    </source>
</reference>
<organismHost>
    <name type="scientific">Cercopithecidae</name>
    <name type="common">Old World monkeys</name>
    <dbReference type="NCBI Taxonomy" id="9527"/>
</organismHost>
<proteinExistence type="predicted"/>
<evidence type="ECO:0000313" key="2">
    <source>
        <dbReference type="EMBL" id="ABO61057.1"/>
    </source>
</evidence>
<keyword evidence="1" id="KW-0812">Transmembrane</keyword>
<accession>A4UDH7</accession>
<evidence type="ECO:0000256" key="1">
    <source>
        <dbReference type="SAM" id="Phobius"/>
    </source>
</evidence>
<gene>
    <name evidence="2" type="primary">vpu</name>
</gene>
<dbReference type="EMBL" id="EF070331">
    <property type="protein sequence ID" value="ABO61057.1"/>
    <property type="molecule type" value="Genomic_DNA"/>
</dbReference>
<organism evidence="2">
    <name type="scientific">Simian immunodeficiency virus</name>
    <name type="common">SIV</name>
    <dbReference type="NCBI Taxonomy" id="11723"/>
    <lineage>
        <taxon>Viruses</taxon>
        <taxon>Riboviria</taxon>
        <taxon>Pararnavirae</taxon>
        <taxon>Artverviricota</taxon>
        <taxon>Revtraviricetes</taxon>
        <taxon>Ortervirales</taxon>
        <taxon>Retroviridae</taxon>
        <taxon>Orthoretrovirinae</taxon>
        <taxon>Lentivirus</taxon>
        <taxon>Lentivirus simimdef</taxon>
    </lineage>
</organism>
<organismHost>
    <name type="scientific">Pan troglodytes</name>
    <name type="common">Chimpanzee</name>
    <dbReference type="NCBI Taxonomy" id="9598"/>
</organismHost>
<keyword evidence="1" id="KW-0472">Membrane</keyword>
<name>A4UDH7_SIV</name>
<keyword evidence="1" id="KW-1133">Transmembrane helix</keyword>
<protein>
    <submittedName>
        <fullName evidence="2">Vpu protein</fullName>
    </submittedName>
</protein>